<feature type="domain" description="M23ase beta-sheet core" evidence="2">
    <location>
        <begin position="84"/>
        <end position="182"/>
    </location>
</feature>
<dbReference type="PANTHER" id="PTHR21666:SF289">
    <property type="entry name" value="L-ALA--D-GLU ENDOPEPTIDASE"/>
    <property type="match status" value="1"/>
</dbReference>
<dbReference type="CDD" id="cd12797">
    <property type="entry name" value="M23_peptidase"/>
    <property type="match status" value="1"/>
</dbReference>
<dbReference type="PANTHER" id="PTHR21666">
    <property type="entry name" value="PEPTIDASE-RELATED"/>
    <property type="match status" value="1"/>
</dbReference>
<evidence type="ECO:0000259" key="2">
    <source>
        <dbReference type="Pfam" id="PF01551"/>
    </source>
</evidence>
<protein>
    <submittedName>
        <fullName evidence="3">Peptidase family M23</fullName>
    </submittedName>
</protein>
<evidence type="ECO:0000313" key="3">
    <source>
        <dbReference type="EMBL" id="SCW80666.1"/>
    </source>
</evidence>
<name>A0A1G4TH64_9CAUL</name>
<accession>A0A1G4TH64</accession>
<dbReference type="AlphaFoldDB" id="A0A1G4TH64"/>
<keyword evidence="4" id="KW-1185">Reference proteome</keyword>
<organism evidence="3 4">
    <name type="scientific">Asticcacaulis taihuensis</name>
    <dbReference type="NCBI Taxonomy" id="260084"/>
    <lineage>
        <taxon>Bacteria</taxon>
        <taxon>Pseudomonadati</taxon>
        <taxon>Pseudomonadota</taxon>
        <taxon>Alphaproteobacteria</taxon>
        <taxon>Caulobacterales</taxon>
        <taxon>Caulobacteraceae</taxon>
        <taxon>Asticcacaulis</taxon>
    </lineage>
</organism>
<keyword evidence="1" id="KW-0732">Signal</keyword>
<evidence type="ECO:0000256" key="1">
    <source>
        <dbReference type="ARBA" id="ARBA00022729"/>
    </source>
</evidence>
<dbReference type="InterPro" id="IPR050570">
    <property type="entry name" value="Cell_wall_metabolism_enzyme"/>
</dbReference>
<dbReference type="Proteomes" id="UP000199150">
    <property type="component" value="Unassembled WGS sequence"/>
</dbReference>
<dbReference type="InterPro" id="IPR016047">
    <property type="entry name" value="M23ase_b-sheet_dom"/>
</dbReference>
<dbReference type="Gene3D" id="2.70.70.10">
    <property type="entry name" value="Glucose Permease (Domain IIA)"/>
    <property type="match status" value="1"/>
</dbReference>
<dbReference type="InterPro" id="IPR011055">
    <property type="entry name" value="Dup_hybrid_motif"/>
</dbReference>
<dbReference type="RefSeq" id="WP_090650511.1">
    <property type="nucleotide sequence ID" value="NZ_CBCRYE010000002.1"/>
</dbReference>
<dbReference type="OrthoDB" id="9801834at2"/>
<reference evidence="4" key="1">
    <citation type="submission" date="2016-10" db="EMBL/GenBank/DDBJ databases">
        <authorList>
            <person name="Varghese N."/>
            <person name="Submissions S."/>
        </authorList>
    </citation>
    <scope>NUCLEOTIDE SEQUENCE [LARGE SCALE GENOMIC DNA]</scope>
    <source>
        <strain evidence="4">CGMCC 1.3431</strain>
    </source>
</reference>
<dbReference type="Pfam" id="PF01551">
    <property type="entry name" value="Peptidase_M23"/>
    <property type="match status" value="1"/>
</dbReference>
<gene>
    <name evidence="3" type="ORF">SAMN02927928_3570</name>
</gene>
<dbReference type="STRING" id="260084.SAMN02927928_3570"/>
<proteinExistence type="predicted"/>
<dbReference type="GO" id="GO:0004222">
    <property type="term" value="F:metalloendopeptidase activity"/>
    <property type="evidence" value="ECO:0007669"/>
    <property type="project" value="TreeGrafter"/>
</dbReference>
<sequence>MTYALYTDWLKTAPPRAEIMRGLHTRFEPIRLDAQGARRLGLINGLSGDAVLAKGLLVGGYDEERAIYSGPVFETPDGSEPRTIHLGIDLFDAARMPVFAPLAGRVHSFQDNANPKDYGPTIILEHEVTSELIFYTLYGHLSRDSLDGLFVGKPVAAGEEMARLGEAAVNGDWPPHLHFQLILDMQGKRGDYPGVFKKSEREQWKQICPDPAPLLGI</sequence>
<dbReference type="EMBL" id="FMTS01000008">
    <property type="protein sequence ID" value="SCW80666.1"/>
    <property type="molecule type" value="Genomic_DNA"/>
</dbReference>
<dbReference type="SUPFAM" id="SSF51261">
    <property type="entry name" value="Duplicated hybrid motif"/>
    <property type="match status" value="1"/>
</dbReference>
<evidence type="ECO:0000313" key="4">
    <source>
        <dbReference type="Proteomes" id="UP000199150"/>
    </source>
</evidence>